<proteinExistence type="predicted"/>
<dbReference type="EMBL" id="SGWV01000010">
    <property type="protein sequence ID" value="RZS53146.1"/>
    <property type="molecule type" value="Genomic_DNA"/>
</dbReference>
<feature type="signal peptide" evidence="1">
    <location>
        <begin position="1"/>
        <end position="23"/>
    </location>
</feature>
<keyword evidence="1" id="KW-0732">Signal</keyword>
<feature type="chain" id="PRO_5020436581" description="DUF3617 family protein" evidence="1">
    <location>
        <begin position="24"/>
        <end position="171"/>
    </location>
</feature>
<protein>
    <recommendedName>
        <fullName evidence="4">DUF3617 family protein</fullName>
    </recommendedName>
</protein>
<dbReference type="AlphaFoldDB" id="A0A4Q7LF97"/>
<dbReference type="Proteomes" id="UP000293433">
    <property type="component" value="Unassembled WGS sequence"/>
</dbReference>
<sequence>MKVLACIALSTLLTTLSQTPACAWKPSDTADEIELDGKPGEVCRRRWAGHLSLHPDMYDRRPSGSTLDRCHPARGMSEARWRIRGERLQLLHASVTQCDGRRKVVDLGRFGRSARGPVDATWYTGVVYVAQGKPTHSGQPVQQDKRCIALVIERGRVRSRTTLDQAPTPRW</sequence>
<evidence type="ECO:0000256" key="1">
    <source>
        <dbReference type="SAM" id="SignalP"/>
    </source>
</evidence>
<evidence type="ECO:0000313" key="2">
    <source>
        <dbReference type="EMBL" id="RZS53146.1"/>
    </source>
</evidence>
<evidence type="ECO:0000313" key="3">
    <source>
        <dbReference type="Proteomes" id="UP000293433"/>
    </source>
</evidence>
<name>A0A4Q7LF97_9BURK</name>
<comment type="caution">
    <text evidence="2">The sequence shown here is derived from an EMBL/GenBank/DDBJ whole genome shotgun (WGS) entry which is preliminary data.</text>
</comment>
<organism evidence="2 3">
    <name type="scientific">Sphaerotilus mobilis</name>
    <dbReference type="NCBI Taxonomy" id="47994"/>
    <lineage>
        <taxon>Bacteria</taxon>
        <taxon>Pseudomonadati</taxon>
        <taxon>Pseudomonadota</taxon>
        <taxon>Betaproteobacteria</taxon>
        <taxon>Burkholderiales</taxon>
        <taxon>Sphaerotilaceae</taxon>
        <taxon>Sphaerotilus</taxon>
    </lineage>
</organism>
<reference evidence="2 3" key="1">
    <citation type="submission" date="2019-02" db="EMBL/GenBank/DDBJ databases">
        <title>Genomic Encyclopedia of Type Strains, Phase IV (KMG-IV): sequencing the most valuable type-strain genomes for metagenomic binning, comparative biology and taxonomic classification.</title>
        <authorList>
            <person name="Goeker M."/>
        </authorList>
    </citation>
    <scope>NUCLEOTIDE SEQUENCE [LARGE SCALE GENOMIC DNA]</scope>
    <source>
        <strain evidence="2 3">DSM 10617</strain>
    </source>
</reference>
<keyword evidence="3" id="KW-1185">Reference proteome</keyword>
<evidence type="ECO:0008006" key="4">
    <source>
        <dbReference type="Google" id="ProtNLM"/>
    </source>
</evidence>
<gene>
    <name evidence="2" type="ORF">EV685_2771</name>
</gene>
<accession>A0A4Q7LF97</accession>